<keyword evidence="3" id="KW-1185">Reference proteome</keyword>
<feature type="transmembrane region" description="Helical" evidence="1">
    <location>
        <begin position="131"/>
        <end position="148"/>
    </location>
</feature>
<dbReference type="GO" id="GO:0005886">
    <property type="term" value="C:plasma membrane"/>
    <property type="evidence" value="ECO:0007669"/>
    <property type="project" value="TreeGrafter"/>
</dbReference>
<dbReference type="EMBL" id="NEXX01000001">
    <property type="protein sequence ID" value="OUY08618.1"/>
    <property type="molecule type" value="Genomic_DNA"/>
</dbReference>
<dbReference type="PANTHER" id="PTHR34989">
    <property type="entry name" value="PROTEIN HDED"/>
    <property type="match status" value="1"/>
</dbReference>
<dbReference type="Pfam" id="PF03729">
    <property type="entry name" value="DUF308"/>
    <property type="match status" value="1"/>
</dbReference>
<sequence>MITVGNDLVRDHLHAERKWFIFLGVILVVIGILLLGMLPFATLSVVYFFGLLMMLGGILHLLAAFTLFKSNSRWFWALFSIFYFMAGYFAFSSPDKAALVLTTLLSFFLVFAGVIRMANATVLRAIPGWKWTFFSGLLTFITGLLIMFTPDAPFWVLGMFLAIDVLFQGINYLTIASVIKQIPASSKTIE</sequence>
<dbReference type="InterPro" id="IPR052712">
    <property type="entry name" value="Acid_resist_chaperone_HdeD"/>
</dbReference>
<keyword evidence="1" id="KW-0812">Transmembrane</keyword>
<dbReference type="RefSeq" id="WP_087619285.1">
    <property type="nucleotide sequence ID" value="NZ_JAKVJF010000005.1"/>
</dbReference>
<reference evidence="2 3" key="1">
    <citation type="submission" date="2017-05" db="EMBL/GenBank/DDBJ databases">
        <title>Acinetobacter populi ANC 5415 (= PBJ7), whole genome shotgun sequencing project.</title>
        <authorList>
            <person name="Nemec A."/>
            <person name="Radolfova-Krizova L."/>
        </authorList>
    </citation>
    <scope>NUCLEOTIDE SEQUENCE [LARGE SCALE GENOMIC DNA]</scope>
    <source>
        <strain evidence="2 3">PBJ7</strain>
    </source>
</reference>
<proteinExistence type="predicted"/>
<protein>
    <recommendedName>
        <fullName evidence="4">HdeD family acid-resistance protein</fullName>
    </recommendedName>
</protein>
<dbReference type="PANTHER" id="PTHR34989:SF1">
    <property type="entry name" value="PROTEIN HDED"/>
    <property type="match status" value="1"/>
</dbReference>
<feature type="transmembrane region" description="Helical" evidence="1">
    <location>
        <begin position="154"/>
        <end position="179"/>
    </location>
</feature>
<dbReference type="AlphaFoldDB" id="A0A1Z9Z2A1"/>
<feature type="transmembrane region" description="Helical" evidence="1">
    <location>
        <begin position="74"/>
        <end position="91"/>
    </location>
</feature>
<dbReference type="Proteomes" id="UP000196536">
    <property type="component" value="Unassembled WGS sequence"/>
</dbReference>
<evidence type="ECO:0000313" key="3">
    <source>
        <dbReference type="Proteomes" id="UP000196536"/>
    </source>
</evidence>
<dbReference type="OrthoDB" id="9815400at2"/>
<keyword evidence="1" id="KW-1133">Transmembrane helix</keyword>
<accession>A0A1Z9Z2A1</accession>
<keyword evidence="1" id="KW-0472">Membrane</keyword>
<organism evidence="2 3">
    <name type="scientific">Acinetobacter populi</name>
    <dbReference type="NCBI Taxonomy" id="1582270"/>
    <lineage>
        <taxon>Bacteria</taxon>
        <taxon>Pseudomonadati</taxon>
        <taxon>Pseudomonadota</taxon>
        <taxon>Gammaproteobacteria</taxon>
        <taxon>Moraxellales</taxon>
        <taxon>Moraxellaceae</taxon>
        <taxon>Acinetobacter</taxon>
    </lineage>
</organism>
<comment type="caution">
    <text evidence="2">The sequence shown here is derived from an EMBL/GenBank/DDBJ whole genome shotgun (WGS) entry which is preliminary data.</text>
</comment>
<feature type="transmembrane region" description="Helical" evidence="1">
    <location>
        <begin position="97"/>
        <end position="119"/>
    </location>
</feature>
<feature type="transmembrane region" description="Helical" evidence="1">
    <location>
        <begin position="46"/>
        <end position="67"/>
    </location>
</feature>
<dbReference type="InterPro" id="IPR005325">
    <property type="entry name" value="DUF308_memb"/>
</dbReference>
<name>A0A1Z9Z2A1_9GAMM</name>
<evidence type="ECO:0000313" key="2">
    <source>
        <dbReference type="EMBL" id="OUY08618.1"/>
    </source>
</evidence>
<evidence type="ECO:0008006" key="4">
    <source>
        <dbReference type="Google" id="ProtNLM"/>
    </source>
</evidence>
<gene>
    <name evidence="2" type="ORF">CAP51_03125</name>
</gene>
<feature type="transmembrane region" description="Helical" evidence="1">
    <location>
        <begin position="20"/>
        <end position="40"/>
    </location>
</feature>
<evidence type="ECO:0000256" key="1">
    <source>
        <dbReference type="SAM" id="Phobius"/>
    </source>
</evidence>